<dbReference type="AlphaFoldDB" id="A0ABD6MXH8"/>
<evidence type="ECO:0000313" key="2">
    <source>
        <dbReference type="Proteomes" id="UP000704738"/>
    </source>
</evidence>
<organism evidence="1 2">
    <name type="scientific">Pseudomonas hunanensis</name>
    <dbReference type="NCBI Taxonomy" id="1247546"/>
    <lineage>
        <taxon>Bacteria</taxon>
        <taxon>Pseudomonadati</taxon>
        <taxon>Pseudomonadota</taxon>
        <taxon>Gammaproteobacteria</taxon>
        <taxon>Pseudomonadales</taxon>
        <taxon>Pseudomonadaceae</taxon>
        <taxon>Pseudomonas</taxon>
    </lineage>
</organism>
<dbReference type="EMBL" id="QJRE01000096">
    <property type="protein sequence ID" value="NWL45574.1"/>
    <property type="molecule type" value="Genomic_DNA"/>
</dbReference>
<dbReference type="InterPro" id="IPR029068">
    <property type="entry name" value="Glyas_Bleomycin-R_OHBP_Dase"/>
</dbReference>
<evidence type="ECO:0000313" key="1">
    <source>
        <dbReference type="EMBL" id="NWL45574.1"/>
    </source>
</evidence>
<accession>A0ABD6MXH8</accession>
<proteinExistence type="predicted"/>
<name>A0ABD6MXH8_9PSED</name>
<dbReference type="Proteomes" id="UP000704738">
    <property type="component" value="Unassembled WGS sequence"/>
</dbReference>
<dbReference type="SUPFAM" id="SSF54593">
    <property type="entry name" value="Glyoxalase/Bleomycin resistance protein/Dihydroxybiphenyl dioxygenase"/>
    <property type="match status" value="1"/>
</dbReference>
<dbReference type="PANTHER" id="PTHR35006:SF1">
    <property type="entry name" value="BLL2941 PROTEIN"/>
    <property type="match status" value="1"/>
</dbReference>
<comment type="caution">
    <text evidence="1">The sequence shown here is derived from an EMBL/GenBank/DDBJ whole genome shotgun (WGS) entry which is preliminary data.</text>
</comment>
<dbReference type="CDD" id="cd07262">
    <property type="entry name" value="VOC_like"/>
    <property type="match status" value="1"/>
</dbReference>
<sequence length="131" mass="14294">MLSYLFFGANDVEASAKFYEAILFPLGYERKDWSGKAIFTIPGTPDEWNGPGAVYIAKPYDGQPATAGNGTMAAFRTQTRKEVDVCFAAGLIAGGDNDGAPGNREEYSNDFYVAYLRDPAGNKVAFFCNYE</sequence>
<reference evidence="1 2" key="1">
    <citation type="submission" date="2018-06" db="EMBL/GenBank/DDBJ databases">
        <title>Bacteria isolated from soil of Wuhan.</title>
        <authorList>
            <person name="Xiang W."/>
            <person name="Huang C."/>
        </authorList>
    </citation>
    <scope>NUCLEOTIDE SEQUENCE [LARGE SCALE GENOMIC DNA]</scope>
    <source>
        <strain evidence="2">xwS4</strain>
    </source>
</reference>
<dbReference type="RefSeq" id="WP_179052611.1">
    <property type="nucleotide sequence ID" value="NZ_QJRE01000096.1"/>
</dbReference>
<dbReference type="Gene3D" id="3.10.180.10">
    <property type="entry name" value="2,3-Dihydroxybiphenyl 1,2-Dioxygenase, domain 1"/>
    <property type="match status" value="1"/>
</dbReference>
<dbReference type="PANTHER" id="PTHR35006">
    <property type="entry name" value="GLYOXALASE FAMILY PROTEIN (AFU_ORTHOLOGUE AFUA_5G14830)"/>
    <property type="match status" value="1"/>
</dbReference>
<gene>
    <name evidence="1" type="ORF">DM819_06755</name>
</gene>
<protein>
    <submittedName>
        <fullName evidence="1">VOC family protein</fullName>
    </submittedName>
</protein>